<dbReference type="EMBL" id="JBHRTO010000001">
    <property type="protein sequence ID" value="MFC3180895.1"/>
    <property type="molecule type" value="Genomic_DNA"/>
</dbReference>
<organism evidence="1 2">
    <name type="scientific">Cypionkella sinensis</name>
    <dbReference type="NCBI Taxonomy" id="1756043"/>
    <lineage>
        <taxon>Bacteria</taxon>
        <taxon>Pseudomonadati</taxon>
        <taxon>Pseudomonadota</taxon>
        <taxon>Alphaproteobacteria</taxon>
        <taxon>Rhodobacterales</taxon>
        <taxon>Paracoccaceae</taxon>
        <taxon>Cypionkella</taxon>
    </lineage>
</organism>
<gene>
    <name evidence="1" type="ORF">ACFOGH_07840</name>
</gene>
<dbReference type="RefSeq" id="WP_380072513.1">
    <property type="nucleotide sequence ID" value="NZ_JBHRTO010000001.1"/>
</dbReference>
<evidence type="ECO:0000313" key="2">
    <source>
        <dbReference type="Proteomes" id="UP001595547"/>
    </source>
</evidence>
<name>A0ABV7IX63_9RHOB</name>
<proteinExistence type="predicted"/>
<comment type="caution">
    <text evidence="1">The sequence shown here is derived from an EMBL/GenBank/DDBJ whole genome shotgun (WGS) entry which is preliminary data.</text>
</comment>
<keyword evidence="2" id="KW-1185">Reference proteome</keyword>
<accession>A0ABV7IX63</accession>
<reference evidence="2" key="1">
    <citation type="journal article" date="2019" name="Int. J. Syst. Evol. Microbiol.">
        <title>The Global Catalogue of Microorganisms (GCM) 10K type strain sequencing project: providing services to taxonomists for standard genome sequencing and annotation.</title>
        <authorList>
            <consortium name="The Broad Institute Genomics Platform"/>
            <consortium name="The Broad Institute Genome Sequencing Center for Infectious Disease"/>
            <person name="Wu L."/>
            <person name="Ma J."/>
        </authorList>
    </citation>
    <scope>NUCLEOTIDE SEQUENCE [LARGE SCALE GENOMIC DNA]</scope>
    <source>
        <strain evidence="2">KCTC 52039</strain>
    </source>
</reference>
<dbReference type="Proteomes" id="UP001595547">
    <property type="component" value="Unassembled WGS sequence"/>
</dbReference>
<protein>
    <submittedName>
        <fullName evidence="1">Uncharacterized protein</fullName>
    </submittedName>
</protein>
<evidence type="ECO:0000313" key="1">
    <source>
        <dbReference type="EMBL" id="MFC3180895.1"/>
    </source>
</evidence>
<sequence>MTVTDATGQVINVYNGGDKVFNLHRECPISGMFCGMGSIGERSISSLSKELRWELMNGGHPINPKDYTIEQIADRAYEFFNLKYVTPFQDPSHNLEFFVGGYGDPGTHAEIWKMTITSGVLNKPSLLRGEGNHGVDWAGQTSPIMRLLIGIDDRFVQVLTDAGVDQAGARAAFDLARPGLETPMAFPVMPTSDAIRLARFLVDVTKGYFSFAPGADIVGGETDIATITKWEGFRWVKRKHYYPRDLNGGDHGHVC</sequence>